<dbReference type="Pfam" id="PF07730">
    <property type="entry name" value="HisKA_3"/>
    <property type="match status" value="1"/>
</dbReference>
<dbReference type="Gene3D" id="3.30.565.10">
    <property type="entry name" value="Histidine kinase-like ATPase, C-terminal domain"/>
    <property type="match status" value="1"/>
</dbReference>
<dbReference type="PANTHER" id="PTHR24421">
    <property type="entry name" value="NITRATE/NITRITE SENSOR PROTEIN NARX-RELATED"/>
    <property type="match status" value="1"/>
</dbReference>
<evidence type="ECO:0000313" key="7">
    <source>
        <dbReference type="EMBL" id="GHO82630.1"/>
    </source>
</evidence>
<dbReference type="Proteomes" id="UP000635565">
    <property type="component" value="Unassembled WGS sequence"/>
</dbReference>
<keyword evidence="3" id="KW-0902">Two-component regulatory system</keyword>
<dbReference type="Gene3D" id="1.20.5.1930">
    <property type="match status" value="1"/>
</dbReference>
<gene>
    <name evidence="7" type="ORF">KSZ_06360</name>
</gene>
<keyword evidence="2 7" id="KW-0418">Kinase</keyword>
<dbReference type="EMBL" id="BNJJ01000002">
    <property type="protein sequence ID" value="GHO82630.1"/>
    <property type="molecule type" value="Genomic_DNA"/>
</dbReference>
<evidence type="ECO:0000256" key="1">
    <source>
        <dbReference type="ARBA" id="ARBA00022679"/>
    </source>
</evidence>
<dbReference type="CDD" id="cd16917">
    <property type="entry name" value="HATPase_UhpB-NarQ-NarX-like"/>
    <property type="match status" value="1"/>
</dbReference>
<feature type="transmembrane region" description="Helical" evidence="5">
    <location>
        <begin position="81"/>
        <end position="101"/>
    </location>
</feature>
<feature type="region of interest" description="Disordered" evidence="4">
    <location>
        <begin position="451"/>
        <end position="477"/>
    </location>
</feature>
<dbReference type="InterPro" id="IPR005467">
    <property type="entry name" value="His_kinase_dom"/>
</dbReference>
<feature type="transmembrane region" description="Helical" evidence="5">
    <location>
        <begin position="191"/>
        <end position="215"/>
    </location>
</feature>
<dbReference type="RefSeq" id="WP_236022800.1">
    <property type="nucleotide sequence ID" value="NZ_BNJJ01000002.1"/>
</dbReference>
<protein>
    <submittedName>
        <fullName evidence="7">Histidine kinase</fullName>
    </submittedName>
</protein>
<dbReference type="SMART" id="SM00387">
    <property type="entry name" value="HATPase_c"/>
    <property type="match status" value="1"/>
</dbReference>
<dbReference type="InterPro" id="IPR050482">
    <property type="entry name" value="Sensor_HK_TwoCompSys"/>
</dbReference>
<evidence type="ECO:0000256" key="5">
    <source>
        <dbReference type="SAM" id="Phobius"/>
    </source>
</evidence>
<evidence type="ECO:0000313" key="8">
    <source>
        <dbReference type="Proteomes" id="UP000635565"/>
    </source>
</evidence>
<proteinExistence type="predicted"/>
<evidence type="ECO:0000256" key="3">
    <source>
        <dbReference type="ARBA" id="ARBA00023012"/>
    </source>
</evidence>
<keyword evidence="8" id="KW-1185">Reference proteome</keyword>
<dbReference type="InterPro" id="IPR011712">
    <property type="entry name" value="Sig_transdc_His_kin_sub3_dim/P"/>
</dbReference>
<name>A0ABQ3V9M6_9CHLR</name>
<feature type="transmembrane region" description="Helical" evidence="5">
    <location>
        <begin position="136"/>
        <end position="152"/>
    </location>
</feature>
<reference evidence="7 8" key="1">
    <citation type="journal article" date="2021" name="Int. J. Syst. Evol. Microbiol.">
        <title>Reticulibacter mediterranei gen. nov., sp. nov., within the new family Reticulibacteraceae fam. nov., and Ktedonospora formicarum gen. nov., sp. nov., Ktedonobacter robiniae sp. nov., Dictyobacter formicarum sp. nov. and Dictyobacter arantiisoli sp. nov., belonging to the class Ktedonobacteria.</title>
        <authorList>
            <person name="Yabe S."/>
            <person name="Zheng Y."/>
            <person name="Wang C.M."/>
            <person name="Sakai Y."/>
            <person name="Abe K."/>
            <person name="Yokota A."/>
            <person name="Donadio S."/>
            <person name="Cavaletti L."/>
            <person name="Monciardini P."/>
        </authorList>
    </citation>
    <scope>NUCLEOTIDE SEQUENCE [LARGE SCALE GENOMIC DNA]</scope>
    <source>
        <strain evidence="7 8">SOSP1-9</strain>
    </source>
</reference>
<dbReference type="GO" id="GO:0016301">
    <property type="term" value="F:kinase activity"/>
    <property type="evidence" value="ECO:0007669"/>
    <property type="project" value="UniProtKB-KW"/>
</dbReference>
<evidence type="ECO:0000256" key="4">
    <source>
        <dbReference type="SAM" id="MobiDB-lite"/>
    </source>
</evidence>
<keyword evidence="5" id="KW-0472">Membrane</keyword>
<evidence type="ECO:0000259" key="6">
    <source>
        <dbReference type="PROSITE" id="PS50109"/>
    </source>
</evidence>
<keyword evidence="1" id="KW-0808">Transferase</keyword>
<keyword evidence="5" id="KW-1133">Transmembrane helix</keyword>
<dbReference type="SUPFAM" id="SSF55874">
    <property type="entry name" value="ATPase domain of HSP90 chaperone/DNA topoisomerase II/histidine kinase"/>
    <property type="match status" value="1"/>
</dbReference>
<dbReference type="PROSITE" id="PS50109">
    <property type="entry name" value="HIS_KIN"/>
    <property type="match status" value="1"/>
</dbReference>
<keyword evidence="5" id="KW-0812">Transmembrane</keyword>
<feature type="domain" description="Histidine kinase" evidence="6">
    <location>
        <begin position="256"/>
        <end position="453"/>
    </location>
</feature>
<dbReference type="InterPro" id="IPR036890">
    <property type="entry name" value="HATPase_C_sf"/>
</dbReference>
<comment type="caution">
    <text evidence="7">The sequence shown here is derived from an EMBL/GenBank/DDBJ whole genome shotgun (WGS) entry which is preliminary data.</text>
</comment>
<dbReference type="InterPro" id="IPR003594">
    <property type="entry name" value="HATPase_dom"/>
</dbReference>
<accession>A0ABQ3V9M6</accession>
<evidence type="ECO:0000256" key="2">
    <source>
        <dbReference type="ARBA" id="ARBA00022777"/>
    </source>
</evidence>
<feature type="transmembrane region" description="Helical" evidence="5">
    <location>
        <begin position="12"/>
        <end position="32"/>
    </location>
</feature>
<organism evidence="7 8">
    <name type="scientific">Dictyobacter formicarum</name>
    <dbReference type="NCBI Taxonomy" id="2778368"/>
    <lineage>
        <taxon>Bacteria</taxon>
        <taxon>Bacillati</taxon>
        <taxon>Chloroflexota</taxon>
        <taxon>Ktedonobacteria</taxon>
        <taxon>Ktedonobacterales</taxon>
        <taxon>Dictyobacteraceae</taxon>
        <taxon>Dictyobacter</taxon>
    </lineage>
</organism>
<dbReference type="PANTHER" id="PTHR24421:SF55">
    <property type="entry name" value="SENSOR HISTIDINE KINASE YDFH"/>
    <property type="match status" value="1"/>
</dbReference>
<sequence>MKNRFLTKEPLRWFLLLWVAMAVTGALLGSTVHDGLTHGGSVQNTIHSGVYIMTLSPSPTGSKNLPPPLQLQSGFFLEPPLSFSSTLIFLLLVAFYGFLLWRGLSGKVRPRFFWLYFLCQGLFVVAMQWVVEQPNLTLNFYLVLTLCAVAMLKRTVPVLLIGMSYLLLFFVSLSINLPFGVLSGTHLATIWFSFWSFSDLTTIVFFVLGYLLLYVQQSSAQRELEQAHLELQGAYSSLAASSKQIETLTLLTERQRIARELHDTLAQGIAGMIMQLEVISAQMHRKNYLQVQQVLSQMLSYARTTLQDARHAITDLRYRTPRVDQLVESVQEEIAHFFQMTGIACHSQLDDLIHTPTHACEHVLRVIGEGLSNVARHAQARRVSVEARVVERWLSITVHDDGQGFDPANQTLFSGHYGLLGLQERANLLEGALSVNSSDGEGTTLEFRIPLATSGHPVPPPSLMSSSSSSVGEQNYA</sequence>
<feature type="transmembrane region" description="Helical" evidence="5">
    <location>
        <begin position="113"/>
        <end position="130"/>
    </location>
</feature>
<feature type="transmembrane region" description="Helical" evidence="5">
    <location>
        <begin position="159"/>
        <end position="179"/>
    </location>
</feature>
<dbReference type="Pfam" id="PF02518">
    <property type="entry name" value="HATPase_c"/>
    <property type="match status" value="1"/>
</dbReference>